<gene>
    <name evidence="1" type="ORF">ACFSJU_16515</name>
</gene>
<proteinExistence type="predicted"/>
<dbReference type="EMBL" id="JBHUHZ010000003">
    <property type="protein sequence ID" value="MFD2164014.1"/>
    <property type="molecule type" value="Genomic_DNA"/>
</dbReference>
<evidence type="ECO:0000313" key="2">
    <source>
        <dbReference type="Proteomes" id="UP001597387"/>
    </source>
</evidence>
<sequence length="645" mass="72225">MKKTQSKSAYYTHLLLRAKIIVITGLLTFKISVSIAQTAPFKPIDEKRVQEIEAMLTDKPSGFGEPYNKRKVWNSLLKSGDYDQFLRAMKNYTFPAFSKDDYFSLSNGSASSSNAGLTMMRKRAEGLAKVTWAECLQNEGKYTRMVEEGLRDIINQKSWVSPRSDHDFKNYNGVEYSVELTSSLYAHTIAQTLYMMGNKISPKLRKEAMDALYTRIFNPIHRKISTQNDKNDFLTADNNWNHVCLAGLVGAALTVIEDKHERAVFTYIGEYYSRNGLAGFNDDGYCVEGVTYYNYGFGHYILLRESIWQATGGKIDLFDDPKVQKIARYAPNIEIINGVYPAISDCREGAKPSEEMMIYLNRSLALGITQYDTLTNKSATSNNRLNVMMAFPNSSSKSQPGKNIQKEGAKIRSLFEQTGVLVCRPLPGSPANIGVALKGGHNDESHNHNDIGSYTVVQGNQIMAGDPGVIPYASNIFDPQYRYTYKTVGSFGHPVPLVAGTQQQPGVQARSRTVRTDFTKEKDNITLDIASAYNVPGLKKLERTMDYDRTGAGSITFTDYFEYAKPEWFETAISTRSEWKQTSDSTLLLTRENEKMLVAFSSPGNKLLLKSEEISEGGTPYTRIGISVSKPVSEGQIVITYRPQN</sequence>
<comment type="caution">
    <text evidence="1">The sequence shown here is derived from an EMBL/GenBank/DDBJ whole genome shotgun (WGS) entry which is preliminary data.</text>
</comment>
<dbReference type="Proteomes" id="UP001597387">
    <property type="component" value="Unassembled WGS sequence"/>
</dbReference>
<evidence type="ECO:0000313" key="1">
    <source>
        <dbReference type="EMBL" id="MFD2164014.1"/>
    </source>
</evidence>
<keyword evidence="2" id="KW-1185">Reference proteome</keyword>
<organism evidence="1 2">
    <name type="scientific">Paradesertivirga mongoliensis</name>
    <dbReference type="NCBI Taxonomy" id="2100740"/>
    <lineage>
        <taxon>Bacteria</taxon>
        <taxon>Pseudomonadati</taxon>
        <taxon>Bacteroidota</taxon>
        <taxon>Sphingobacteriia</taxon>
        <taxon>Sphingobacteriales</taxon>
        <taxon>Sphingobacteriaceae</taxon>
        <taxon>Paradesertivirga</taxon>
    </lineage>
</organism>
<reference evidence="2" key="1">
    <citation type="journal article" date="2019" name="Int. J. Syst. Evol. Microbiol.">
        <title>The Global Catalogue of Microorganisms (GCM) 10K type strain sequencing project: providing services to taxonomists for standard genome sequencing and annotation.</title>
        <authorList>
            <consortium name="The Broad Institute Genomics Platform"/>
            <consortium name="The Broad Institute Genome Sequencing Center for Infectious Disease"/>
            <person name="Wu L."/>
            <person name="Ma J."/>
        </authorList>
    </citation>
    <scope>NUCLEOTIDE SEQUENCE [LARGE SCALE GENOMIC DNA]</scope>
    <source>
        <strain evidence="2">KCTC 42217</strain>
    </source>
</reference>
<accession>A0ABW4ZPF8</accession>
<dbReference type="InterPro" id="IPR008929">
    <property type="entry name" value="Chondroitin_lyas"/>
</dbReference>
<dbReference type="Gene3D" id="2.70.98.70">
    <property type="match status" value="1"/>
</dbReference>
<name>A0ABW4ZPF8_9SPHI</name>
<dbReference type="RefSeq" id="WP_255904734.1">
    <property type="nucleotide sequence ID" value="NZ_JAFMZO010000004.1"/>
</dbReference>
<protein>
    <submittedName>
        <fullName evidence="1">Heparinase II/III family protein</fullName>
    </submittedName>
</protein>
<dbReference type="Gene3D" id="1.50.10.100">
    <property type="entry name" value="Chondroitin AC/alginate lyase"/>
    <property type="match status" value="1"/>
</dbReference>
<dbReference type="SUPFAM" id="SSF48230">
    <property type="entry name" value="Chondroitin AC/alginate lyase"/>
    <property type="match status" value="1"/>
</dbReference>